<gene>
    <name evidence="1" type="ORF">QX99_00057</name>
</gene>
<dbReference type="AlphaFoldDB" id="A0A0D1JMR0"/>
<evidence type="ECO:0000313" key="1">
    <source>
        <dbReference type="EMBL" id="KIU22553.1"/>
    </source>
</evidence>
<dbReference type="RefSeq" id="WP_043710426.1">
    <property type="nucleotide sequence ID" value="NZ_JALOCT010000002.1"/>
</dbReference>
<dbReference type="STRING" id="137591.AO080_02180"/>
<comment type="caution">
    <text evidence="1">The sequence shown here is derived from an EMBL/GenBank/DDBJ whole genome shotgun (WGS) entry which is preliminary data.</text>
</comment>
<sequence>MNENNYTQLVTAFAEANGFTFYQGAQASPALIRNWVNGPRKIHFVSYGNDSQTASWHFINEGFERPVSHLGTGIDELTDWLNNVIAPQLP</sequence>
<dbReference type="PATRIC" id="fig|137591.25.peg.56"/>
<proteinExistence type="predicted"/>
<protein>
    <submittedName>
        <fullName evidence="1">Uncharacterized protein</fullName>
    </submittedName>
</protein>
<accession>A0A0D1JMR0</accession>
<dbReference type="Proteomes" id="UP000032287">
    <property type="component" value="Unassembled WGS sequence"/>
</dbReference>
<evidence type="ECO:0000313" key="2">
    <source>
        <dbReference type="Proteomes" id="UP000032287"/>
    </source>
</evidence>
<name>A0A0D1JMR0_9LACO</name>
<keyword evidence="2" id="KW-1185">Reference proteome</keyword>
<dbReference type="EMBL" id="JWHU01000001">
    <property type="protein sequence ID" value="KIU22553.1"/>
    <property type="molecule type" value="Genomic_DNA"/>
</dbReference>
<organism evidence="1 2">
    <name type="scientific">Weissella cibaria</name>
    <dbReference type="NCBI Taxonomy" id="137591"/>
    <lineage>
        <taxon>Bacteria</taxon>
        <taxon>Bacillati</taxon>
        <taxon>Bacillota</taxon>
        <taxon>Bacilli</taxon>
        <taxon>Lactobacillales</taxon>
        <taxon>Lactobacillaceae</taxon>
        <taxon>Weissella</taxon>
    </lineage>
</organism>
<reference evidence="1 2" key="1">
    <citation type="journal article" date="2015" name="Microbiology (Mosc.)">
        <title>Genomics of the Weissella cibaria species with an examination of its metabolic traits.</title>
        <authorList>
            <person name="Lynch K.M."/>
            <person name="Lucid A."/>
            <person name="Arendt E.K."/>
            <person name="Sleator R.D."/>
            <person name="Lucey B."/>
            <person name="Coffey A."/>
        </authorList>
    </citation>
    <scope>NUCLEOTIDE SEQUENCE [LARGE SCALE GENOMIC DNA]</scope>
    <source>
        <strain evidence="1 2">MG1</strain>
    </source>
</reference>